<protein>
    <recommendedName>
        <fullName evidence="3">TIL domain-containing protein</fullName>
    </recommendedName>
</protein>
<sequence>MDRRLTCACRTPCPKPKECPPPACKCGFNYRRADNGTCIPTTECPPFKCSRINEEFNPCPSYCPSDNCHDASRTGECPYFLLLVVECSPTCRCIKHHWRKDGVCVPYEECPDTICGPNEVERESSDYQSDYCLGAEGDSTANRDPYTSACKCGLMYRRAANNTCIPTRSCPPIPCGENEVYDSCPVCSEKCENASPTGERCRFVGRIGITVICNPACRCVDFYWRNYDDKCVPYDKCRE</sequence>
<keyword evidence="5" id="KW-1185">Reference proteome</keyword>
<keyword evidence="1" id="KW-0646">Protease inhibitor</keyword>
<evidence type="ECO:0000313" key="5">
    <source>
        <dbReference type="Proteomes" id="UP001153954"/>
    </source>
</evidence>
<dbReference type="AlphaFoldDB" id="A0AAU9V801"/>
<dbReference type="Gene3D" id="2.10.25.10">
    <property type="entry name" value="Laminin"/>
    <property type="match status" value="2"/>
</dbReference>
<dbReference type="Proteomes" id="UP001153954">
    <property type="component" value="Unassembled WGS sequence"/>
</dbReference>
<dbReference type="PANTHER" id="PTHR23259:SF82">
    <property type="entry name" value="SERINE PROTEASE INHIBITOR 1 PROTEIN"/>
    <property type="match status" value="1"/>
</dbReference>
<dbReference type="Pfam" id="PF01826">
    <property type="entry name" value="TIL"/>
    <property type="match status" value="1"/>
</dbReference>
<dbReference type="SUPFAM" id="SSF57567">
    <property type="entry name" value="Serine protease inhibitors"/>
    <property type="match status" value="1"/>
</dbReference>
<name>A0AAU9V801_EUPED</name>
<dbReference type="EMBL" id="CAKOGL010000030">
    <property type="protein sequence ID" value="CAH2107609.1"/>
    <property type="molecule type" value="Genomic_DNA"/>
</dbReference>
<gene>
    <name evidence="4" type="ORF">EEDITHA_LOCUS21623</name>
</gene>
<feature type="domain" description="TIL" evidence="3">
    <location>
        <begin position="175"/>
        <end position="237"/>
    </location>
</feature>
<evidence type="ECO:0000256" key="1">
    <source>
        <dbReference type="ARBA" id="ARBA00022690"/>
    </source>
</evidence>
<comment type="caution">
    <text evidence="4">The sequence shown here is derived from an EMBL/GenBank/DDBJ whole genome shotgun (WGS) entry which is preliminary data.</text>
</comment>
<dbReference type="PANTHER" id="PTHR23259">
    <property type="entry name" value="RIDDLE"/>
    <property type="match status" value="1"/>
</dbReference>
<dbReference type="InterPro" id="IPR036084">
    <property type="entry name" value="Ser_inhib-like_sf"/>
</dbReference>
<keyword evidence="2" id="KW-1015">Disulfide bond</keyword>
<accession>A0AAU9V801</accession>
<dbReference type="InterPro" id="IPR051368">
    <property type="entry name" value="SerProtInhib-TIL_Domain"/>
</dbReference>
<reference evidence="4" key="1">
    <citation type="submission" date="2022-03" db="EMBL/GenBank/DDBJ databases">
        <authorList>
            <person name="Tunstrom K."/>
        </authorList>
    </citation>
    <scope>NUCLEOTIDE SEQUENCE</scope>
</reference>
<evidence type="ECO:0000256" key="2">
    <source>
        <dbReference type="ARBA" id="ARBA00023157"/>
    </source>
</evidence>
<proteinExistence type="predicted"/>
<dbReference type="InterPro" id="IPR002919">
    <property type="entry name" value="TIL_dom"/>
</dbReference>
<organism evidence="4 5">
    <name type="scientific">Euphydryas editha</name>
    <name type="common">Edith's checkerspot</name>
    <dbReference type="NCBI Taxonomy" id="104508"/>
    <lineage>
        <taxon>Eukaryota</taxon>
        <taxon>Metazoa</taxon>
        <taxon>Ecdysozoa</taxon>
        <taxon>Arthropoda</taxon>
        <taxon>Hexapoda</taxon>
        <taxon>Insecta</taxon>
        <taxon>Pterygota</taxon>
        <taxon>Neoptera</taxon>
        <taxon>Endopterygota</taxon>
        <taxon>Lepidoptera</taxon>
        <taxon>Glossata</taxon>
        <taxon>Ditrysia</taxon>
        <taxon>Papilionoidea</taxon>
        <taxon>Nymphalidae</taxon>
        <taxon>Nymphalinae</taxon>
        <taxon>Euphydryas</taxon>
    </lineage>
</organism>
<evidence type="ECO:0000259" key="3">
    <source>
        <dbReference type="Pfam" id="PF01826"/>
    </source>
</evidence>
<dbReference type="GO" id="GO:0030414">
    <property type="term" value="F:peptidase inhibitor activity"/>
    <property type="evidence" value="ECO:0007669"/>
    <property type="project" value="UniProtKB-KW"/>
</dbReference>
<evidence type="ECO:0000313" key="4">
    <source>
        <dbReference type="EMBL" id="CAH2107609.1"/>
    </source>
</evidence>